<proteinExistence type="predicted"/>
<feature type="transmembrane region" description="Helical" evidence="1">
    <location>
        <begin position="49"/>
        <end position="67"/>
    </location>
</feature>
<keyword evidence="3" id="KW-1185">Reference proteome</keyword>
<keyword evidence="1" id="KW-0472">Membrane</keyword>
<feature type="transmembrane region" description="Helical" evidence="1">
    <location>
        <begin position="146"/>
        <end position="165"/>
    </location>
</feature>
<name>A0A1H6KJA1_MYCRU</name>
<keyword evidence="1" id="KW-1133">Transmembrane helix</keyword>
<feature type="transmembrane region" description="Helical" evidence="1">
    <location>
        <begin position="177"/>
        <end position="195"/>
    </location>
</feature>
<sequence length="269" mass="28374">MLAALVVVAALNCLLPPLVPPSVPALRLPLWVAIAVLSVALVWPRATRVVRLSVGWLLVLATVGQAFVVGDLIAMFATLLAVPVLALLAGPLRPRPRKALVAAHAVAAACWVGIAATFVAMAVLAMSTNDIHRSATVYELMALFDITLLPWANFATILTGVGLSLTTKWGLLRYRWVVAKIAIAAGILMMAFGFLHDSLERVGAEATQLAARGAATAHLSGTADVVLWSFGCALLGLIAALLLSLYKPGGRTRRAAGDLHRGVRRHEHA</sequence>
<dbReference type="Proteomes" id="UP000182915">
    <property type="component" value="Chromosome I"/>
</dbReference>
<feature type="transmembrane region" description="Helical" evidence="1">
    <location>
        <begin position="23"/>
        <end position="42"/>
    </location>
</feature>
<feature type="transmembrane region" description="Helical" evidence="1">
    <location>
        <begin position="225"/>
        <end position="246"/>
    </location>
</feature>
<dbReference type="AlphaFoldDB" id="A0A1H6KJA1"/>
<dbReference type="EMBL" id="LT629971">
    <property type="protein sequence ID" value="SEH73744.1"/>
    <property type="molecule type" value="Genomic_DNA"/>
</dbReference>
<evidence type="ECO:0000256" key="1">
    <source>
        <dbReference type="SAM" id="Phobius"/>
    </source>
</evidence>
<dbReference type="STRING" id="370526.SAMN04489835_3479"/>
<evidence type="ECO:0000313" key="2">
    <source>
        <dbReference type="EMBL" id="SEH73744.1"/>
    </source>
</evidence>
<reference evidence="3" key="1">
    <citation type="submission" date="2016-10" db="EMBL/GenBank/DDBJ databases">
        <authorList>
            <person name="Varghese N."/>
            <person name="Submissions S."/>
        </authorList>
    </citation>
    <scope>NUCLEOTIDE SEQUENCE [LARGE SCALE GENOMIC DNA]</scope>
    <source>
        <strain evidence="3">DSM 45405</strain>
    </source>
</reference>
<feature type="transmembrane region" description="Helical" evidence="1">
    <location>
        <begin position="73"/>
        <end position="92"/>
    </location>
</feature>
<accession>A0A1H6KJA1</accession>
<keyword evidence="1" id="KW-0812">Transmembrane</keyword>
<feature type="transmembrane region" description="Helical" evidence="1">
    <location>
        <begin position="99"/>
        <end position="126"/>
    </location>
</feature>
<protein>
    <submittedName>
        <fullName evidence="2">Uncharacterized protein</fullName>
    </submittedName>
</protein>
<gene>
    <name evidence="2" type="ORF">SAMN04489835_3479</name>
</gene>
<organism evidence="2 3">
    <name type="scientific">Mycolicibacterium rutilum</name>
    <name type="common">Mycobacterium rutilum</name>
    <dbReference type="NCBI Taxonomy" id="370526"/>
    <lineage>
        <taxon>Bacteria</taxon>
        <taxon>Bacillati</taxon>
        <taxon>Actinomycetota</taxon>
        <taxon>Actinomycetes</taxon>
        <taxon>Mycobacteriales</taxon>
        <taxon>Mycobacteriaceae</taxon>
        <taxon>Mycolicibacterium</taxon>
    </lineage>
</organism>
<evidence type="ECO:0000313" key="3">
    <source>
        <dbReference type="Proteomes" id="UP000182915"/>
    </source>
</evidence>